<dbReference type="EMBL" id="FRAP01000030">
    <property type="protein sequence ID" value="SHL46376.1"/>
    <property type="molecule type" value="Genomic_DNA"/>
</dbReference>
<proteinExistence type="predicted"/>
<protein>
    <submittedName>
        <fullName evidence="2">Uncharacterized protein</fullName>
    </submittedName>
</protein>
<name>A0A1M7AUR6_PSETH</name>
<dbReference type="AlphaFoldDB" id="A0A1M7AUR6"/>
<sequence length="93" mass="10173">MTAQGRAHRPGRDQGLSAVRRSDQRRSRHNGAELALSPPLVRPRARGQEVVQLSGFGGTTIGSRPAMRTPCPAKPRYLAGLFVISLMVRTRAR</sequence>
<evidence type="ECO:0000313" key="3">
    <source>
        <dbReference type="Proteomes" id="UP000184363"/>
    </source>
</evidence>
<evidence type="ECO:0000313" key="2">
    <source>
        <dbReference type="EMBL" id="SHL46376.1"/>
    </source>
</evidence>
<evidence type="ECO:0000256" key="1">
    <source>
        <dbReference type="SAM" id="MobiDB-lite"/>
    </source>
</evidence>
<dbReference type="Proteomes" id="UP000184363">
    <property type="component" value="Unassembled WGS sequence"/>
</dbReference>
<gene>
    <name evidence="2" type="ORF">SAMN05443637_13015</name>
</gene>
<accession>A0A1M7AUR6</accession>
<keyword evidence="3" id="KW-1185">Reference proteome</keyword>
<feature type="region of interest" description="Disordered" evidence="1">
    <location>
        <begin position="1"/>
        <end position="39"/>
    </location>
</feature>
<organism evidence="2 3">
    <name type="scientific">Pseudonocardia thermophila</name>
    <dbReference type="NCBI Taxonomy" id="1848"/>
    <lineage>
        <taxon>Bacteria</taxon>
        <taxon>Bacillati</taxon>
        <taxon>Actinomycetota</taxon>
        <taxon>Actinomycetes</taxon>
        <taxon>Pseudonocardiales</taxon>
        <taxon>Pseudonocardiaceae</taxon>
        <taxon>Pseudonocardia</taxon>
    </lineage>
</organism>
<reference evidence="2 3" key="1">
    <citation type="submission" date="2016-11" db="EMBL/GenBank/DDBJ databases">
        <authorList>
            <person name="Jaros S."/>
            <person name="Januszkiewicz K."/>
            <person name="Wedrychowicz H."/>
        </authorList>
    </citation>
    <scope>NUCLEOTIDE SEQUENCE [LARGE SCALE GENOMIC DNA]</scope>
    <source>
        <strain evidence="2 3">DSM 43832</strain>
    </source>
</reference>